<dbReference type="PROSITE" id="PS51675">
    <property type="entry name" value="SAM_MT_TRM10"/>
    <property type="match status" value="1"/>
</dbReference>
<dbReference type="Proteomes" id="UP000887565">
    <property type="component" value="Unplaced"/>
</dbReference>
<dbReference type="PANTHER" id="PTHR13563">
    <property type="entry name" value="TRNA (GUANINE-9-) METHYLTRANSFERASE"/>
    <property type="match status" value="1"/>
</dbReference>
<protein>
    <submittedName>
        <fullName evidence="7">SAM-dependent MTase TRM10-type domain-containing protein</fullName>
    </submittedName>
</protein>
<proteinExistence type="predicted"/>
<dbReference type="GO" id="GO:0005739">
    <property type="term" value="C:mitochondrion"/>
    <property type="evidence" value="ECO:0007669"/>
    <property type="project" value="TreeGrafter"/>
</dbReference>
<dbReference type="PANTHER" id="PTHR13563:SF5">
    <property type="entry name" value="TRNA METHYLTRANSFERASE 10 HOMOLOG C"/>
    <property type="match status" value="1"/>
</dbReference>
<dbReference type="GO" id="GO:0005654">
    <property type="term" value="C:nucleoplasm"/>
    <property type="evidence" value="ECO:0007669"/>
    <property type="project" value="TreeGrafter"/>
</dbReference>
<dbReference type="GO" id="GO:0070131">
    <property type="term" value="P:positive regulation of mitochondrial translation"/>
    <property type="evidence" value="ECO:0007669"/>
    <property type="project" value="TreeGrafter"/>
</dbReference>
<reference evidence="7" key="1">
    <citation type="submission" date="2022-11" db="UniProtKB">
        <authorList>
            <consortium name="WormBaseParasite"/>
        </authorList>
    </citation>
    <scope>IDENTIFICATION</scope>
</reference>
<evidence type="ECO:0000259" key="5">
    <source>
        <dbReference type="PROSITE" id="PS51675"/>
    </source>
</evidence>
<evidence type="ECO:0000313" key="7">
    <source>
        <dbReference type="WBParaSite" id="nRc.2.0.1.t19480-RA"/>
    </source>
</evidence>
<dbReference type="WBParaSite" id="nRc.2.0.1.t19480-RA">
    <property type="protein sequence ID" value="nRc.2.0.1.t19480-RA"/>
    <property type="gene ID" value="nRc.2.0.1.g19480"/>
</dbReference>
<name>A0A915IZD0_ROMCU</name>
<keyword evidence="4" id="KW-0472">Membrane</keyword>
<evidence type="ECO:0000256" key="1">
    <source>
        <dbReference type="ARBA" id="ARBA00022603"/>
    </source>
</evidence>
<organism evidence="6 7">
    <name type="scientific">Romanomermis culicivorax</name>
    <name type="common">Nematode worm</name>
    <dbReference type="NCBI Taxonomy" id="13658"/>
    <lineage>
        <taxon>Eukaryota</taxon>
        <taxon>Metazoa</taxon>
        <taxon>Ecdysozoa</taxon>
        <taxon>Nematoda</taxon>
        <taxon>Enoplea</taxon>
        <taxon>Dorylaimia</taxon>
        <taxon>Mermithida</taxon>
        <taxon>Mermithoidea</taxon>
        <taxon>Mermithidae</taxon>
        <taxon>Romanomermis</taxon>
    </lineage>
</organism>
<keyword evidence="6" id="KW-1185">Reference proteome</keyword>
<evidence type="ECO:0000256" key="4">
    <source>
        <dbReference type="SAM" id="Phobius"/>
    </source>
</evidence>
<feature type="transmembrane region" description="Helical" evidence="4">
    <location>
        <begin position="196"/>
        <end position="213"/>
    </location>
</feature>
<dbReference type="GO" id="GO:0032259">
    <property type="term" value="P:methylation"/>
    <property type="evidence" value="ECO:0007669"/>
    <property type="project" value="UniProtKB-KW"/>
</dbReference>
<dbReference type="AlphaFoldDB" id="A0A915IZD0"/>
<dbReference type="InterPro" id="IPR038459">
    <property type="entry name" value="MT_TRM10-typ_sf"/>
</dbReference>
<keyword evidence="2" id="KW-0808">Transferase</keyword>
<dbReference type="InterPro" id="IPR007356">
    <property type="entry name" value="tRNA_m1G_MeTrfase_euk"/>
</dbReference>
<keyword evidence="1" id="KW-0489">Methyltransferase</keyword>
<evidence type="ECO:0000256" key="3">
    <source>
        <dbReference type="ARBA" id="ARBA00022691"/>
    </source>
</evidence>
<evidence type="ECO:0000256" key="2">
    <source>
        <dbReference type="ARBA" id="ARBA00022679"/>
    </source>
</evidence>
<keyword evidence="4" id="KW-1133">Transmembrane helix</keyword>
<dbReference type="GO" id="GO:0008168">
    <property type="term" value="F:methyltransferase activity"/>
    <property type="evidence" value="ECO:0007669"/>
    <property type="project" value="UniProtKB-KW"/>
</dbReference>
<dbReference type="Gene3D" id="3.40.1280.30">
    <property type="match status" value="1"/>
</dbReference>
<dbReference type="GO" id="GO:0000049">
    <property type="term" value="F:tRNA binding"/>
    <property type="evidence" value="ECO:0007669"/>
    <property type="project" value="TreeGrafter"/>
</dbReference>
<accession>A0A915IZD0</accession>
<feature type="domain" description="SAM-dependent MTase TRM10-type" evidence="5">
    <location>
        <begin position="214"/>
        <end position="369"/>
    </location>
</feature>
<keyword evidence="4" id="KW-0812">Transmembrane</keyword>
<keyword evidence="3" id="KW-0949">S-adenosyl-L-methionine</keyword>
<dbReference type="GO" id="GO:0097745">
    <property type="term" value="P:mitochondrial tRNA 5'-end processing"/>
    <property type="evidence" value="ECO:0007669"/>
    <property type="project" value="TreeGrafter"/>
</dbReference>
<dbReference type="InterPro" id="IPR028564">
    <property type="entry name" value="MT_TRM10-typ"/>
</dbReference>
<sequence length="369" mass="43178">MLSRNARSTLRFLQILKNSTSQNEPTFLAQVKRRRQTTSVVSSSPFSEGVLKDDRDVEVSPGVAIHDAFTGENLNFEWESSLSQLQRKKFDEIKMEYIIWSNADERIPTPEIISESDWMTILDEPNAEARLRTYMYFSLRKRLKMKSKEKVPHVKRLYESSHAERIERRKAGQLDYGFFGGNFVLQRIDQTTIMKYIHTALFIFILFLVLFRWKTNRVPNTCQLNPPLIMDLSLFRYLDCSRDINLTAKQIKFCYALNIAHRQPFNLIFTGYESNAKWASMFNKQFYPKGISAFPVTVTEKSYMDLYPHEKLVYLSPDAPETLREFDSDNVYIIGAMVDKTSSRKNLTYGIAKRLGIRSQRLPLEEHLR</sequence>
<evidence type="ECO:0000313" key="6">
    <source>
        <dbReference type="Proteomes" id="UP000887565"/>
    </source>
</evidence>